<evidence type="ECO:0000256" key="1">
    <source>
        <dbReference type="ARBA" id="ARBA00004323"/>
    </source>
</evidence>
<feature type="chain" id="PRO_5042049688" description="Hexosyltransferase" evidence="12">
    <location>
        <begin position="20"/>
        <end position="553"/>
    </location>
</feature>
<protein>
    <recommendedName>
        <fullName evidence="15">Hexosyltransferase</fullName>
    </recommendedName>
</protein>
<comment type="caution">
    <text evidence="13">The sequence shown here is derived from an EMBL/GenBank/DDBJ whole genome shotgun (WGS) entry which is preliminary data.</text>
</comment>
<dbReference type="EMBL" id="JAWDGP010001156">
    <property type="protein sequence ID" value="KAK3793999.1"/>
    <property type="molecule type" value="Genomic_DNA"/>
</dbReference>
<reference evidence="13" key="1">
    <citation type="journal article" date="2023" name="G3 (Bethesda)">
        <title>A reference genome for the long-term kleptoplast-retaining sea slug Elysia crispata morphotype clarki.</title>
        <authorList>
            <person name="Eastman K.E."/>
            <person name="Pendleton A.L."/>
            <person name="Shaikh M.A."/>
            <person name="Suttiyut T."/>
            <person name="Ogas R."/>
            <person name="Tomko P."/>
            <person name="Gavelis G."/>
            <person name="Widhalm J.R."/>
            <person name="Wisecaver J.H."/>
        </authorList>
    </citation>
    <scope>NUCLEOTIDE SEQUENCE</scope>
    <source>
        <strain evidence="13">ECLA1</strain>
    </source>
</reference>
<keyword evidence="12" id="KW-0732">Signal</keyword>
<evidence type="ECO:0000256" key="5">
    <source>
        <dbReference type="ARBA" id="ARBA00022692"/>
    </source>
</evidence>
<organism evidence="13 14">
    <name type="scientific">Elysia crispata</name>
    <name type="common">lettuce slug</name>
    <dbReference type="NCBI Taxonomy" id="231223"/>
    <lineage>
        <taxon>Eukaryota</taxon>
        <taxon>Metazoa</taxon>
        <taxon>Spiralia</taxon>
        <taxon>Lophotrochozoa</taxon>
        <taxon>Mollusca</taxon>
        <taxon>Gastropoda</taxon>
        <taxon>Heterobranchia</taxon>
        <taxon>Euthyneura</taxon>
        <taxon>Panpulmonata</taxon>
        <taxon>Sacoglossa</taxon>
        <taxon>Placobranchoidea</taxon>
        <taxon>Plakobranchidae</taxon>
        <taxon>Elysia</taxon>
    </lineage>
</organism>
<dbReference type="PANTHER" id="PTHR11214">
    <property type="entry name" value="BETA-1,3-N-ACETYLGLUCOSAMINYLTRANSFERASE"/>
    <property type="match status" value="1"/>
</dbReference>
<dbReference type="GO" id="GO:0016758">
    <property type="term" value="F:hexosyltransferase activity"/>
    <property type="evidence" value="ECO:0007669"/>
    <property type="project" value="InterPro"/>
</dbReference>
<evidence type="ECO:0000256" key="9">
    <source>
        <dbReference type="ARBA" id="ARBA00023136"/>
    </source>
</evidence>
<gene>
    <name evidence="13" type="ORF">RRG08_028433</name>
</gene>
<keyword evidence="6" id="KW-0735">Signal-anchor</keyword>
<evidence type="ECO:0000256" key="12">
    <source>
        <dbReference type="SAM" id="SignalP"/>
    </source>
</evidence>
<evidence type="ECO:0000256" key="4">
    <source>
        <dbReference type="ARBA" id="ARBA00022679"/>
    </source>
</evidence>
<feature type="signal peptide" evidence="12">
    <location>
        <begin position="1"/>
        <end position="19"/>
    </location>
</feature>
<feature type="region of interest" description="Disordered" evidence="11">
    <location>
        <begin position="77"/>
        <end position="97"/>
    </location>
</feature>
<keyword evidence="9" id="KW-0472">Membrane</keyword>
<comment type="subcellular location">
    <subcellularLocation>
        <location evidence="1">Golgi apparatus membrane</location>
        <topology evidence="1">Single-pass type II membrane protein</topology>
    </subcellularLocation>
</comment>
<dbReference type="Proteomes" id="UP001283361">
    <property type="component" value="Unassembled WGS sequence"/>
</dbReference>
<evidence type="ECO:0000256" key="8">
    <source>
        <dbReference type="ARBA" id="ARBA00023034"/>
    </source>
</evidence>
<keyword evidence="3" id="KW-0328">Glycosyltransferase</keyword>
<keyword evidence="14" id="KW-1185">Reference proteome</keyword>
<evidence type="ECO:0000313" key="14">
    <source>
        <dbReference type="Proteomes" id="UP001283361"/>
    </source>
</evidence>
<proteinExistence type="inferred from homology"/>
<evidence type="ECO:0000256" key="7">
    <source>
        <dbReference type="ARBA" id="ARBA00022989"/>
    </source>
</evidence>
<sequence>MLMIIGLLLLFEEIALVSTVHKQEILEEESSNVIYGKRISNFWKAEDFIVQKRPLRLSERNTDFKSKESEESIRKLDQKLRSPLEQNQPHKKGIDYWEERSKEKEAVILSDDRDNDQSKMLDNDVVRMNDVINAQRGTNKSAIQSAPKNDTITTNSYQTTSLVVSKSEQDVKVKVNRELSLSKGVQRKKSDIRRKDGTSKSRPRGKHQVNRGNTLGDDNGYFVASNKHRSKLHDKIVNRFKLNKDVPRDSFINLHRYGYILDSQACSIGNPKFAILIHSKFNNFIKRAKIRNTFAKNKTVSGVQFVVIFVLGMPDMESLDAEIPSSHDNAETKKKKLAVMKERIYEDTMHKLEVESQIFKDIVMGNFTDSYRNLTIKHLLAYHWLLKRCKSPTFVLKVDDDILVNTYRIARLVKQATNTSDSRGILICDVPEKQRVIRADHNKWFVSEQEYPFRFYPPWCKGYGVFMTRDVVRKLYTASSDMRNFWIDDVYVTGILAWRAGIKVRNFRHKYSTITHRKFKPNDIHSMFVMTKFAKNRSHRAYWNAMVAAQENL</sequence>
<dbReference type="InterPro" id="IPR002659">
    <property type="entry name" value="Glyco_trans_31"/>
</dbReference>
<evidence type="ECO:0000256" key="10">
    <source>
        <dbReference type="ARBA" id="ARBA00023180"/>
    </source>
</evidence>
<accession>A0AAE1AUK1</accession>
<comment type="similarity">
    <text evidence="2">Belongs to the glycosyltransferase 31 family.</text>
</comment>
<evidence type="ECO:0000256" key="6">
    <source>
        <dbReference type="ARBA" id="ARBA00022968"/>
    </source>
</evidence>
<name>A0AAE1AUK1_9GAST</name>
<keyword evidence="7" id="KW-1133">Transmembrane helix</keyword>
<dbReference type="Gene3D" id="3.90.550.50">
    <property type="match status" value="1"/>
</dbReference>
<keyword evidence="5" id="KW-0812">Transmembrane</keyword>
<dbReference type="PANTHER" id="PTHR11214:SF376">
    <property type="entry name" value="HEXOSYLTRANSFERASE"/>
    <property type="match status" value="1"/>
</dbReference>
<keyword evidence="4" id="KW-0808">Transferase</keyword>
<evidence type="ECO:0000256" key="11">
    <source>
        <dbReference type="SAM" id="MobiDB-lite"/>
    </source>
</evidence>
<keyword evidence="8" id="KW-0333">Golgi apparatus</keyword>
<dbReference type="FunFam" id="3.90.550.50:FF:000001">
    <property type="entry name" value="Hexosyltransferase"/>
    <property type="match status" value="1"/>
</dbReference>
<keyword evidence="10" id="KW-0325">Glycoprotein</keyword>
<evidence type="ECO:0000256" key="2">
    <source>
        <dbReference type="ARBA" id="ARBA00008661"/>
    </source>
</evidence>
<evidence type="ECO:0000313" key="13">
    <source>
        <dbReference type="EMBL" id="KAK3793999.1"/>
    </source>
</evidence>
<dbReference type="GO" id="GO:0006493">
    <property type="term" value="P:protein O-linked glycosylation"/>
    <property type="evidence" value="ECO:0007669"/>
    <property type="project" value="TreeGrafter"/>
</dbReference>
<dbReference type="GO" id="GO:0000139">
    <property type="term" value="C:Golgi membrane"/>
    <property type="evidence" value="ECO:0007669"/>
    <property type="project" value="UniProtKB-SubCell"/>
</dbReference>
<evidence type="ECO:0000256" key="3">
    <source>
        <dbReference type="ARBA" id="ARBA00022676"/>
    </source>
</evidence>
<dbReference type="AlphaFoldDB" id="A0AAE1AUK1"/>
<feature type="region of interest" description="Disordered" evidence="11">
    <location>
        <begin position="180"/>
        <end position="219"/>
    </location>
</feature>
<dbReference type="Pfam" id="PF01762">
    <property type="entry name" value="Galactosyl_T"/>
    <property type="match status" value="1"/>
</dbReference>
<evidence type="ECO:0008006" key="15">
    <source>
        <dbReference type="Google" id="ProtNLM"/>
    </source>
</evidence>